<dbReference type="InterPro" id="IPR014026">
    <property type="entry name" value="UDP-Glc/GDP-Man_DH_dimer"/>
</dbReference>
<keyword evidence="5" id="KW-0520">NAD</keyword>
<keyword evidence="4" id="KW-0560">Oxidoreductase</keyword>
<dbReference type="InterPro" id="IPR036220">
    <property type="entry name" value="UDP-Glc/GDP-Man_DH_C_sf"/>
</dbReference>
<organism evidence="10 11">
    <name type="scientific">Pyrobaculum ferrireducens</name>
    <dbReference type="NCBI Taxonomy" id="1104324"/>
    <lineage>
        <taxon>Archaea</taxon>
        <taxon>Thermoproteota</taxon>
        <taxon>Thermoprotei</taxon>
        <taxon>Thermoproteales</taxon>
        <taxon>Thermoproteaceae</taxon>
        <taxon>Pyrobaculum</taxon>
    </lineage>
</organism>
<proteinExistence type="inferred from homology"/>
<dbReference type="SUPFAM" id="SSF51735">
    <property type="entry name" value="NAD(P)-binding Rossmann-fold domains"/>
    <property type="match status" value="1"/>
</dbReference>
<dbReference type="PIRSF" id="PIRSF000124">
    <property type="entry name" value="UDPglc_GDPman_dh"/>
    <property type="match status" value="1"/>
</dbReference>
<dbReference type="STRING" id="1104324.P186_2001"/>
<reference evidence="10 11" key="1">
    <citation type="journal article" date="2012" name="J. Bacteriol.">
        <title>Complete genome sequence of strain 1860, a crenarchaeon of the genus pyrobaculum able to grow with various electron acceptors.</title>
        <authorList>
            <person name="Mardanov A.V."/>
            <person name="Gumerov V.M."/>
            <person name="Slobodkina G.B."/>
            <person name="Beletsky A.V."/>
            <person name="Bonch-Osmolovskaya E.A."/>
            <person name="Ravin N.V."/>
            <person name="Skryabin K.G."/>
        </authorList>
    </citation>
    <scope>NUCLEOTIDE SEQUENCE [LARGE SCALE GENOMIC DNA]</scope>
    <source>
        <strain evidence="10 11">1860</strain>
    </source>
</reference>
<comment type="catalytic activity">
    <reaction evidence="7">
        <text>UDP-N-acetyl-alpha-D-mannosamine + 2 NAD(+) + H2O = UDP-N-acetyl-alpha-D-mannosaminouronate + 2 NADH + 3 H(+)</text>
        <dbReference type="Rhea" id="RHEA:25780"/>
        <dbReference type="ChEBI" id="CHEBI:15377"/>
        <dbReference type="ChEBI" id="CHEBI:15378"/>
        <dbReference type="ChEBI" id="CHEBI:57540"/>
        <dbReference type="ChEBI" id="CHEBI:57945"/>
        <dbReference type="ChEBI" id="CHEBI:68623"/>
        <dbReference type="ChEBI" id="CHEBI:70731"/>
        <dbReference type="EC" id="1.1.1.336"/>
    </reaction>
</comment>
<dbReference type="InterPro" id="IPR036291">
    <property type="entry name" value="NAD(P)-bd_dom_sf"/>
</dbReference>
<evidence type="ECO:0000256" key="8">
    <source>
        <dbReference type="PIRNR" id="PIRNR000124"/>
    </source>
</evidence>
<dbReference type="eggNOG" id="arCOG00252">
    <property type="taxonomic scope" value="Archaea"/>
</dbReference>
<evidence type="ECO:0000256" key="2">
    <source>
        <dbReference type="ARBA" id="ARBA00012935"/>
    </source>
</evidence>
<dbReference type="EC" id="1.1.1.336" evidence="2"/>
<dbReference type="BioCyc" id="PSP1104324:GJSN-1953-MONOMER"/>
<dbReference type="SUPFAM" id="SSF48179">
    <property type="entry name" value="6-phosphogluconate dehydrogenase C-terminal domain-like"/>
    <property type="match status" value="1"/>
</dbReference>
<feature type="domain" description="UDP-glucose/GDP-mannose dehydrogenase C-terminal" evidence="9">
    <location>
        <begin position="312"/>
        <end position="408"/>
    </location>
</feature>
<evidence type="ECO:0000256" key="5">
    <source>
        <dbReference type="ARBA" id="ARBA00023027"/>
    </source>
</evidence>
<name>G7VI37_9CREN</name>
<dbReference type="InterPro" id="IPR028359">
    <property type="entry name" value="UDP_ManNAc/GlcNAc_DH"/>
</dbReference>
<dbReference type="SUPFAM" id="SSF52413">
    <property type="entry name" value="UDP-glucose/GDP-mannose dehydrogenase C-terminal domain"/>
    <property type="match status" value="1"/>
</dbReference>
<dbReference type="Pfam" id="PF03720">
    <property type="entry name" value="UDPG_MGDP_dh_C"/>
    <property type="match status" value="1"/>
</dbReference>
<dbReference type="InterPro" id="IPR001732">
    <property type="entry name" value="UDP-Glc/GDP-Man_DH_N"/>
</dbReference>
<dbReference type="InterPro" id="IPR017476">
    <property type="entry name" value="UDP-Glc/GDP-Man"/>
</dbReference>
<protein>
    <recommendedName>
        <fullName evidence="3">UDP-N-acetyl-D-mannosamine dehydrogenase</fullName>
        <ecNumber evidence="2">1.1.1.336</ecNumber>
    </recommendedName>
    <alternativeName>
        <fullName evidence="6">UDP-ManNAc 6-dehydrogenase</fullName>
    </alternativeName>
</protein>
<evidence type="ECO:0000259" key="9">
    <source>
        <dbReference type="SMART" id="SM00984"/>
    </source>
</evidence>
<dbReference type="GO" id="GO:0000271">
    <property type="term" value="P:polysaccharide biosynthetic process"/>
    <property type="evidence" value="ECO:0007669"/>
    <property type="project" value="InterPro"/>
</dbReference>
<dbReference type="Pfam" id="PF03721">
    <property type="entry name" value="UDPG_MGDP_dh_N"/>
    <property type="match status" value="1"/>
</dbReference>
<sequence length="429" mass="46819">MKLCVVGLGYVGLPAAVVFASRGIPVIGIDIDHRKVEAINRGQTPIKEPGVDTLLRQAVADGKLTATTTHDALRECQAIIIAVNTPVEDGVVNLTQLKNALETAAKNLNKDTLVSIESTVPPGTTEKIAKPILEKSGLKTGRDYYLAHVPERIAPGRAIEELTTAPRLVGGVDPPSTQRAIELYTTINKNLYPTDATTAEFTKLIENTYRDVNIALANIFALMAEKLGIDVWEAIRLANTHPRVHIHLPGPGVGGPCLTKDPYILITAASVEHAKLIQLAREINRQMPTHFTHLVLTALKRHSINPREATVAILGVAYKGGIDDTRETPAQPIIHLLKQHVAEVRAHDPYTQETFGATPTTTVEEALENADAAAIVTDHPQYRQLDWKKLAPLMRHKIIVDGRRVVEPHTAIEAGYTYYAIGYGKAFKI</sequence>
<dbReference type="RefSeq" id="WP_014289222.1">
    <property type="nucleotide sequence ID" value="NC_016645.1"/>
</dbReference>
<dbReference type="NCBIfam" id="TIGR03026">
    <property type="entry name" value="NDP-sugDHase"/>
    <property type="match status" value="1"/>
</dbReference>
<dbReference type="GO" id="GO:0089714">
    <property type="term" value="F:UDP-N-acetyl-D-mannosamine dehydrogenase activity"/>
    <property type="evidence" value="ECO:0007669"/>
    <property type="project" value="UniProtKB-EC"/>
</dbReference>
<dbReference type="PANTHER" id="PTHR43491">
    <property type="entry name" value="UDP-N-ACETYL-D-MANNOSAMINE DEHYDROGENASE"/>
    <property type="match status" value="1"/>
</dbReference>
<dbReference type="InterPro" id="IPR008927">
    <property type="entry name" value="6-PGluconate_DH-like_C_sf"/>
</dbReference>
<comment type="similarity">
    <text evidence="1 8">Belongs to the UDP-glucose/GDP-mannose dehydrogenase family.</text>
</comment>
<evidence type="ECO:0000313" key="10">
    <source>
        <dbReference type="EMBL" id="AET33397.1"/>
    </source>
</evidence>
<dbReference type="AlphaFoldDB" id="G7VI37"/>
<dbReference type="PIRSF" id="PIRSF500136">
    <property type="entry name" value="UDP_ManNAc_DH"/>
    <property type="match status" value="1"/>
</dbReference>
<dbReference type="PANTHER" id="PTHR43491:SF2">
    <property type="entry name" value="UDP-N-ACETYL-D-MANNOSAMINE DEHYDROGENASE"/>
    <property type="match status" value="1"/>
</dbReference>
<dbReference type="GO" id="GO:0016628">
    <property type="term" value="F:oxidoreductase activity, acting on the CH-CH group of donors, NAD or NADP as acceptor"/>
    <property type="evidence" value="ECO:0007669"/>
    <property type="project" value="InterPro"/>
</dbReference>
<dbReference type="SMART" id="SM00984">
    <property type="entry name" value="UDPG_MGDP_dh_C"/>
    <property type="match status" value="1"/>
</dbReference>
<accession>G7VI37</accession>
<evidence type="ECO:0000256" key="6">
    <source>
        <dbReference type="ARBA" id="ARBA00030172"/>
    </source>
</evidence>
<gene>
    <name evidence="10" type="ORF">P186_2001</name>
</gene>
<evidence type="ECO:0000256" key="1">
    <source>
        <dbReference type="ARBA" id="ARBA00006601"/>
    </source>
</evidence>
<dbReference type="GO" id="GO:0051287">
    <property type="term" value="F:NAD binding"/>
    <property type="evidence" value="ECO:0007669"/>
    <property type="project" value="InterPro"/>
</dbReference>
<dbReference type="InterPro" id="IPR014027">
    <property type="entry name" value="UDP-Glc/GDP-Man_DH_C"/>
</dbReference>
<dbReference type="KEGG" id="pyr:P186_2001"/>
<evidence type="ECO:0000256" key="4">
    <source>
        <dbReference type="ARBA" id="ARBA00023002"/>
    </source>
</evidence>
<dbReference type="Pfam" id="PF00984">
    <property type="entry name" value="UDPG_MGDP_dh"/>
    <property type="match status" value="1"/>
</dbReference>
<dbReference type="HOGENOM" id="CLU_023810_3_2_2"/>
<dbReference type="Proteomes" id="UP000005867">
    <property type="component" value="Chromosome"/>
</dbReference>
<keyword evidence="11" id="KW-1185">Reference proteome</keyword>
<dbReference type="GeneID" id="11596490"/>
<evidence type="ECO:0000256" key="7">
    <source>
        <dbReference type="ARBA" id="ARBA00049130"/>
    </source>
</evidence>
<evidence type="ECO:0000256" key="3">
    <source>
        <dbReference type="ARBA" id="ARBA00016796"/>
    </source>
</evidence>
<dbReference type="EMBL" id="CP003098">
    <property type="protein sequence ID" value="AET33397.1"/>
    <property type="molecule type" value="Genomic_DNA"/>
</dbReference>
<dbReference type="OrthoDB" id="372050at2157"/>
<evidence type="ECO:0000313" key="11">
    <source>
        <dbReference type="Proteomes" id="UP000005867"/>
    </source>
</evidence>
<dbReference type="Gene3D" id="3.40.50.720">
    <property type="entry name" value="NAD(P)-binding Rossmann-like Domain"/>
    <property type="match status" value="2"/>
</dbReference>